<name>A0A3S0K538_9BACT</name>
<reference evidence="3 4" key="1">
    <citation type="submission" date="2018-12" db="EMBL/GenBank/DDBJ databases">
        <title>Hymenobacter gummosus sp. nov., isolated from a spring.</title>
        <authorList>
            <person name="Nie L."/>
        </authorList>
    </citation>
    <scope>NUCLEOTIDE SEQUENCE [LARGE SCALE GENOMIC DNA]</scope>
    <source>
        <strain evidence="3 4">KCTC 52166</strain>
    </source>
</reference>
<keyword evidence="4" id="KW-1185">Reference proteome</keyword>
<dbReference type="RefSeq" id="WP_126693386.1">
    <property type="nucleotide sequence ID" value="NZ_RXOF01000006.1"/>
</dbReference>
<dbReference type="EMBL" id="RXOF01000006">
    <property type="protein sequence ID" value="RTQ49527.1"/>
    <property type="molecule type" value="Genomic_DNA"/>
</dbReference>
<feature type="compositionally biased region" description="Low complexity" evidence="1">
    <location>
        <begin position="30"/>
        <end position="53"/>
    </location>
</feature>
<accession>A0A3S0K538</accession>
<dbReference type="Proteomes" id="UP000282184">
    <property type="component" value="Unassembled WGS sequence"/>
</dbReference>
<protein>
    <submittedName>
        <fullName evidence="3">Uncharacterized protein</fullName>
    </submittedName>
</protein>
<gene>
    <name evidence="3" type="ORF">EJV47_11920</name>
</gene>
<keyword evidence="2" id="KW-0732">Signal</keyword>
<organism evidence="3 4">
    <name type="scientific">Hymenobacter gummosus</name>
    <dbReference type="NCBI Taxonomy" id="1776032"/>
    <lineage>
        <taxon>Bacteria</taxon>
        <taxon>Pseudomonadati</taxon>
        <taxon>Bacteroidota</taxon>
        <taxon>Cytophagia</taxon>
        <taxon>Cytophagales</taxon>
        <taxon>Hymenobacteraceae</taxon>
        <taxon>Hymenobacter</taxon>
    </lineage>
</organism>
<dbReference type="PROSITE" id="PS51257">
    <property type="entry name" value="PROKAR_LIPOPROTEIN"/>
    <property type="match status" value="1"/>
</dbReference>
<evidence type="ECO:0000256" key="2">
    <source>
        <dbReference type="SAM" id="SignalP"/>
    </source>
</evidence>
<feature type="chain" id="PRO_5018527113" evidence="2">
    <location>
        <begin position="20"/>
        <end position="423"/>
    </location>
</feature>
<sequence length="423" mass="46973">MRVLAYSLLVLAASLSACESPKTATAEVDSPAAAAPPNSAASAGPAAASAAPATPVNAMQSPETQNPALPPDQQYRLLGVIDPDMNNVVAFALKVPRDWKVQQSFKRKWAGAIPTPQVYLSFRSPDGSQQIEYLPTDDYTYADGPMAQNMRMQMQSMGIPSPANDRPPMPALAYIKQVLLPRLAQRGLTLRNLTNETALPSEKAPNQVVKSGAYVDGELGNGRRARVACRMHQQTMQANGETYYAWTVVPSITQTNADLAASYAHTKTAQESITMNPTWQKLNNDVVQKGQRMNSDAHDQNMADQRRWADIQRQGHNQRMADIQRQGAANTARYNERMDQMDASHNAYMARSKSQDQQHEYYVDAIREKEKYTDPTTGERVKVDAGYNHVYTDQRGHYYGSNTPINASSVNWQELQKLSMKEY</sequence>
<proteinExistence type="predicted"/>
<dbReference type="OrthoDB" id="5496149at2"/>
<evidence type="ECO:0000313" key="3">
    <source>
        <dbReference type="EMBL" id="RTQ49527.1"/>
    </source>
</evidence>
<dbReference type="AlphaFoldDB" id="A0A3S0K538"/>
<feature type="signal peptide" evidence="2">
    <location>
        <begin position="1"/>
        <end position="19"/>
    </location>
</feature>
<evidence type="ECO:0000256" key="1">
    <source>
        <dbReference type="SAM" id="MobiDB-lite"/>
    </source>
</evidence>
<feature type="compositionally biased region" description="Polar residues" evidence="1">
    <location>
        <begin position="57"/>
        <end position="67"/>
    </location>
</feature>
<evidence type="ECO:0000313" key="4">
    <source>
        <dbReference type="Proteomes" id="UP000282184"/>
    </source>
</evidence>
<feature type="region of interest" description="Disordered" evidence="1">
    <location>
        <begin position="28"/>
        <end position="71"/>
    </location>
</feature>
<comment type="caution">
    <text evidence="3">The sequence shown here is derived from an EMBL/GenBank/DDBJ whole genome shotgun (WGS) entry which is preliminary data.</text>
</comment>